<dbReference type="EMBL" id="GBRH01264006">
    <property type="protein sequence ID" value="JAD33889.1"/>
    <property type="molecule type" value="Transcribed_RNA"/>
</dbReference>
<organism evidence="1">
    <name type="scientific">Arundo donax</name>
    <name type="common">Giant reed</name>
    <name type="synonym">Donax arundinaceus</name>
    <dbReference type="NCBI Taxonomy" id="35708"/>
    <lineage>
        <taxon>Eukaryota</taxon>
        <taxon>Viridiplantae</taxon>
        <taxon>Streptophyta</taxon>
        <taxon>Embryophyta</taxon>
        <taxon>Tracheophyta</taxon>
        <taxon>Spermatophyta</taxon>
        <taxon>Magnoliopsida</taxon>
        <taxon>Liliopsida</taxon>
        <taxon>Poales</taxon>
        <taxon>Poaceae</taxon>
        <taxon>PACMAD clade</taxon>
        <taxon>Arundinoideae</taxon>
        <taxon>Arundineae</taxon>
        <taxon>Arundo</taxon>
    </lineage>
</organism>
<name>A0A0A8Z3A9_ARUDO</name>
<reference evidence="1" key="2">
    <citation type="journal article" date="2015" name="Data Brief">
        <title>Shoot transcriptome of the giant reed, Arundo donax.</title>
        <authorList>
            <person name="Barrero R.A."/>
            <person name="Guerrero F.D."/>
            <person name="Moolhuijzen P."/>
            <person name="Goolsby J.A."/>
            <person name="Tidwell J."/>
            <person name="Bellgard S.E."/>
            <person name="Bellgard M.I."/>
        </authorList>
    </citation>
    <scope>NUCLEOTIDE SEQUENCE</scope>
    <source>
        <tissue evidence="1">Shoot tissue taken approximately 20 cm above the soil surface</tissue>
    </source>
</reference>
<dbReference type="AlphaFoldDB" id="A0A0A8Z3A9"/>
<accession>A0A0A8Z3A9</accession>
<evidence type="ECO:0000313" key="1">
    <source>
        <dbReference type="EMBL" id="JAD33889.1"/>
    </source>
</evidence>
<sequence length="40" mass="4756">MEHWQHLAKVSVISKRQWSMERCTRISSVSLLCWVIVTIL</sequence>
<proteinExistence type="predicted"/>
<protein>
    <submittedName>
        <fullName evidence="1">Uncharacterized protein</fullName>
    </submittedName>
</protein>
<reference evidence="1" key="1">
    <citation type="submission" date="2014-09" db="EMBL/GenBank/DDBJ databases">
        <authorList>
            <person name="Magalhaes I.L.F."/>
            <person name="Oliveira U."/>
            <person name="Santos F.R."/>
            <person name="Vidigal T.H.D.A."/>
            <person name="Brescovit A.D."/>
            <person name="Santos A.J."/>
        </authorList>
    </citation>
    <scope>NUCLEOTIDE SEQUENCE</scope>
    <source>
        <tissue evidence="1">Shoot tissue taken approximately 20 cm above the soil surface</tissue>
    </source>
</reference>